<name>A0A1G5S6D7_9FIRM</name>
<feature type="transmembrane region" description="Helical" evidence="1">
    <location>
        <begin position="6"/>
        <end position="27"/>
    </location>
</feature>
<evidence type="ECO:0008006" key="4">
    <source>
        <dbReference type="Google" id="ProtNLM"/>
    </source>
</evidence>
<reference evidence="2 3" key="1">
    <citation type="submission" date="2016-10" db="EMBL/GenBank/DDBJ databases">
        <authorList>
            <person name="de Groot N.N."/>
        </authorList>
    </citation>
    <scope>NUCLEOTIDE SEQUENCE [LARGE SCALE GENOMIC DNA]</scope>
    <source>
        <strain evidence="2 3">DSM 2784</strain>
    </source>
</reference>
<feature type="transmembrane region" description="Helical" evidence="1">
    <location>
        <begin position="39"/>
        <end position="60"/>
    </location>
</feature>
<keyword evidence="1" id="KW-1133">Transmembrane helix</keyword>
<evidence type="ECO:0000313" key="3">
    <source>
        <dbReference type="Proteomes" id="UP000199208"/>
    </source>
</evidence>
<dbReference type="InterPro" id="IPR024529">
    <property type="entry name" value="ECF_trnsprt_substrate-spec"/>
</dbReference>
<dbReference type="Pfam" id="PF12822">
    <property type="entry name" value="ECF_trnsprt"/>
    <property type="match status" value="1"/>
</dbReference>
<dbReference type="Gene3D" id="1.10.1760.20">
    <property type="match status" value="1"/>
</dbReference>
<keyword evidence="1" id="KW-0472">Membrane</keyword>
<evidence type="ECO:0000256" key="1">
    <source>
        <dbReference type="SAM" id="Phobius"/>
    </source>
</evidence>
<keyword evidence="1" id="KW-0812">Transmembrane</keyword>
<dbReference type="AlphaFoldDB" id="A0A1G5S6D7"/>
<feature type="transmembrane region" description="Helical" evidence="1">
    <location>
        <begin position="141"/>
        <end position="163"/>
    </location>
</feature>
<dbReference type="Proteomes" id="UP000199208">
    <property type="component" value="Unassembled WGS sequence"/>
</dbReference>
<accession>A0A1G5S6D7</accession>
<dbReference type="EMBL" id="FMWL01000026">
    <property type="protein sequence ID" value="SCZ81925.1"/>
    <property type="molecule type" value="Genomic_DNA"/>
</dbReference>
<feature type="transmembrane region" description="Helical" evidence="1">
    <location>
        <begin position="72"/>
        <end position="90"/>
    </location>
</feature>
<dbReference type="RefSeq" id="WP_092593218.1">
    <property type="nucleotide sequence ID" value="NZ_FMWL01000026.1"/>
</dbReference>
<protein>
    <recommendedName>
        <fullName evidence="4">Niacin transporter</fullName>
    </recommendedName>
</protein>
<organism evidence="2 3">
    <name type="scientific">Acidaminobacter hydrogenoformans DSM 2784</name>
    <dbReference type="NCBI Taxonomy" id="1120920"/>
    <lineage>
        <taxon>Bacteria</taxon>
        <taxon>Bacillati</taxon>
        <taxon>Bacillota</taxon>
        <taxon>Clostridia</taxon>
        <taxon>Peptostreptococcales</taxon>
        <taxon>Acidaminobacteraceae</taxon>
        <taxon>Acidaminobacter</taxon>
    </lineage>
</organism>
<feature type="transmembrane region" description="Helical" evidence="1">
    <location>
        <begin position="102"/>
        <end position="129"/>
    </location>
</feature>
<evidence type="ECO:0000313" key="2">
    <source>
        <dbReference type="EMBL" id="SCZ81925.1"/>
    </source>
</evidence>
<dbReference type="STRING" id="1120920.SAMN03080599_03171"/>
<proteinExistence type="predicted"/>
<dbReference type="GO" id="GO:0022857">
    <property type="term" value="F:transmembrane transporter activity"/>
    <property type="evidence" value="ECO:0007669"/>
    <property type="project" value="InterPro"/>
</dbReference>
<keyword evidence="3" id="KW-1185">Reference proteome</keyword>
<sequence>MNNTKAMIRGALIIAMGLLVPTVFHLTSVSGAIFLPMHLPILVGAAFVNPWIALVAGALTPLASSIATGMPPLFPIAFLMTFELAVYGWTMSWLLNKKRVNIYAALIIAMIAGRTALGLAAVVTTSLFAVQLNPFMYMKGAILTGLPGMALQLLLVPVLIKALSASLQFRRG</sequence>
<dbReference type="OrthoDB" id="9815422at2"/>
<gene>
    <name evidence="2" type="ORF">SAMN03080599_03171</name>
</gene>